<dbReference type="EMBL" id="FNGW01000004">
    <property type="protein sequence ID" value="SDL89398.1"/>
    <property type="molecule type" value="Genomic_DNA"/>
</dbReference>
<dbReference type="Proteomes" id="UP000199068">
    <property type="component" value="Unassembled WGS sequence"/>
</dbReference>
<evidence type="ECO:0000313" key="1">
    <source>
        <dbReference type="EMBL" id="SDL89398.1"/>
    </source>
</evidence>
<name>A0A1G9NS25_9FIRM</name>
<protein>
    <submittedName>
        <fullName evidence="1">Uncharacterized protein</fullName>
    </submittedName>
</protein>
<gene>
    <name evidence="1" type="ORF">SAMN04515677_10470</name>
</gene>
<proteinExistence type="predicted"/>
<dbReference type="RefSeq" id="WP_092725365.1">
    <property type="nucleotide sequence ID" value="NZ_FNGW01000004.1"/>
</dbReference>
<sequence length="200" mass="23559">MDERGYKENLRRMILEMAQKELESYVSQKGVQKYFEGNVDKIINENIKKVSQGIGNNKTYLRVLKKGSHQENASSVVKVIKSEDLFKSKNELIKFAKHLGINANMKSSYNQTLRKVANHIYSNKDEYSKRYFSYKRGSDEYILEPERIKTDLIESYRSKTRNDMRSIARLLDLKVEDDDSAEEIRKKVINYIMKEKLVKK</sequence>
<reference evidence="1 2" key="1">
    <citation type="submission" date="2016-10" db="EMBL/GenBank/DDBJ databases">
        <authorList>
            <person name="de Groot N.N."/>
        </authorList>
    </citation>
    <scope>NUCLEOTIDE SEQUENCE [LARGE SCALE GENOMIC DNA]</scope>
    <source>
        <strain evidence="1 2">DSM 797</strain>
    </source>
</reference>
<accession>A0A1G9NS25</accession>
<evidence type="ECO:0000313" key="2">
    <source>
        <dbReference type="Proteomes" id="UP000199068"/>
    </source>
</evidence>
<dbReference type="STRING" id="1121325.SAMN04515677_10470"/>
<keyword evidence="2" id="KW-1185">Reference proteome</keyword>
<dbReference type="AlphaFoldDB" id="A0A1G9NS25"/>
<organism evidence="1 2">
    <name type="scientific">Romboutsia lituseburensis DSM 797</name>
    <dbReference type="NCBI Taxonomy" id="1121325"/>
    <lineage>
        <taxon>Bacteria</taxon>
        <taxon>Bacillati</taxon>
        <taxon>Bacillota</taxon>
        <taxon>Clostridia</taxon>
        <taxon>Peptostreptococcales</taxon>
        <taxon>Peptostreptococcaceae</taxon>
        <taxon>Romboutsia</taxon>
    </lineage>
</organism>